<keyword evidence="1" id="KW-0131">Cell cycle</keyword>
<evidence type="ECO:0000313" key="1">
    <source>
        <dbReference type="EMBL" id="JAE04042.1"/>
    </source>
</evidence>
<dbReference type="AlphaFoldDB" id="A0A0A9EVE2"/>
<accession>A0A0A9EVE2</accession>
<organism evidence="1">
    <name type="scientific">Arundo donax</name>
    <name type="common">Giant reed</name>
    <name type="synonym">Donax arundinaceus</name>
    <dbReference type="NCBI Taxonomy" id="35708"/>
    <lineage>
        <taxon>Eukaryota</taxon>
        <taxon>Viridiplantae</taxon>
        <taxon>Streptophyta</taxon>
        <taxon>Embryophyta</taxon>
        <taxon>Tracheophyta</taxon>
        <taxon>Spermatophyta</taxon>
        <taxon>Magnoliopsida</taxon>
        <taxon>Liliopsida</taxon>
        <taxon>Poales</taxon>
        <taxon>Poaceae</taxon>
        <taxon>PACMAD clade</taxon>
        <taxon>Arundinoideae</taxon>
        <taxon>Arundineae</taxon>
        <taxon>Arundo</taxon>
    </lineage>
</organism>
<dbReference type="EMBL" id="GBRH01193854">
    <property type="protein sequence ID" value="JAE04042.1"/>
    <property type="molecule type" value="Transcribed_RNA"/>
</dbReference>
<name>A0A0A9EVE2_ARUDO</name>
<reference evidence="1" key="1">
    <citation type="submission" date="2014-09" db="EMBL/GenBank/DDBJ databases">
        <authorList>
            <person name="Magalhaes I.L.F."/>
            <person name="Oliveira U."/>
            <person name="Santos F.R."/>
            <person name="Vidigal T.H.D.A."/>
            <person name="Brescovit A.D."/>
            <person name="Santos A.J."/>
        </authorList>
    </citation>
    <scope>NUCLEOTIDE SEQUENCE</scope>
    <source>
        <tissue evidence="1">Shoot tissue taken approximately 20 cm above the soil surface</tissue>
    </source>
</reference>
<protein>
    <submittedName>
        <fullName evidence="1">Cell division protein ftsZ, putative</fullName>
    </submittedName>
</protein>
<reference evidence="1" key="2">
    <citation type="journal article" date="2015" name="Data Brief">
        <title>Shoot transcriptome of the giant reed, Arundo donax.</title>
        <authorList>
            <person name="Barrero R.A."/>
            <person name="Guerrero F.D."/>
            <person name="Moolhuijzen P."/>
            <person name="Goolsby J.A."/>
            <person name="Tidwell J."/>
            <person name="Bellgard S.E."/>
            <person name="Bellgard M.I."/>
        </authorList>
    </citation>
    <scope>NUCLEOTIDE SEQUENCE</scope>
    <source>
        <tissue evidence="1">Shoot tissue taken approximately 20 cm above the soil surface</tissue>
    </source>
</reference>
<proteinExistence type="predicted"/>
<keyword evidence="1" id="KW-0132">Cell division</keyword>
<sequence>MEIKERVFLLKRVSAAGACTAPEVTVTQGSHTSDQCPPRCSIAAHSFISPTRRWWTELCETL</sequence>
<dbReference type="GO" id="GO:0051301">
    <property type="term" value="P:cell division"/>
    <property type="evidence" value="ECO:0007669"/>
    <property type="project" value="UniProtKB-KW"/>
</dbReference>